<dbReference type="AlphaFoldDB" id="A0A523QL61"/>
<evidence type="ECO:0000256" key="9">
    <source>
        <dbReference type="ARBA" id="ARBA00023136"/>
    </source>
</evidence>
<feature type="domain" description="TonB C-terminal" evidence="11">
    <location>
        <begin position="218"/>
        <end position="304"/>
    </location>
</feature>
<keyword evidence="7" id="KW-0653">Protein transport</keyword>
<dbReference type="PANTHER" id="PTHR33446:SF2">
    <property type="entry name" value="PROTEIN TONB"/>
    <property type="match status" value="1"/>
</dbReference>
<name>A0A523QL61_UNCAE</name>
<proteinExistence type="inferred from homology"/>
<keyword evidence="3" id="KW-0813">Transport</keyword>
<keyword evidence="4" id="KW-1003">Cell membrane</keyword>
<protein>
    <submittedName>
        <fullName evidence="12">Energy transducer TonB</fullName>
    </submittedName>
</protein>
<dbReference type="GO" id="GO:0098797">
    <property type="term" value="C:plasma membrane protein complex"/>
    <property type="evidence" value="ECO:0007669"/>
    <property type="project" value="TreeGrafter"/>
</dbReference>
<sequence length="304" mass="32278">MGEGRRFKVSLLISCGVHLGFILFLPQLKLAPPPTEPEYLEVVLIKPTPIQAKSAVRKVTPKKPTETSQAKPKKVEAKPVKIEVKAIKVEAEAPKAPAVESLPVKVEPKAPPEMPLLGISGGAGEKLPVSPPPIASESPTKVPIPLAGERPSLGSGTGDVGPLSSGMRRGVSKEKQVLPGPGGEGVAPKAAFHLEGDLGYEGEGGEGGEGVSAGRIAGPAGGRRILRSTEPEYPAWAEASGIEGRVDLKFWVLPSGEVSEVEVDKTSGRSEFDNLASQALREWRFEPIEEKEKQWGIIPFIFEF</sequence>
<dbReference type="Pfam" id="PF03544">
    <property type="entry name" value="TonB_C"/>
    <property type="match status" value="1"/>
</dbReference>
<dbReference type="PROSITE" id="PS52015">
    <property type="entry name" value="TONB_CTD"/>
    <property type="match status" value="1"/>
</dbReference>
<dbReference type="PANTHER" id="PTHR33446">
    <property type="entry name" value="PROTEIN TONB-RELATED"/>
    <property type="match status" value="1"/>
</dbReference>
<dbReference type="GO" id="GO:0003735">
    <property type="term" value="F:structural constituent of ribosome"/>
    <property type="evidence" value="ECO:0007669"/>
    <property type="project" value="InterPro"/>
</dbReference>
<dbReference type="InterPro" id="IPR051045">
    <property type="entry name" value="TonB-dependent_transducer"/>
</dbReference>
<dbReference type="NCBIfam" id="TIGR01352">
    <property type="entry name" value="tonB_Cterm"/>
    <property type="match status" value="1"/>
</dbReference>
<evidence type="ECO:0000256" key="8">
    <source>
        <dbReference type="ARBA" id="ARBA00022989"/>
    </source>
</evidence>
<comment type="subcellular location">
    <subcellularLocation>
        <location evidence="1">Cell inner membrane</location>
        <topology evidence="1">Single-pass membrane protein</topology>
        <orientation evidence="1">Periplasmic side</orientation>
    </subcellularLocation>
</comment>
<evidence type="ECO:0000256" key="1">
    <source>
        <dbReference type="ARBA" id="ARBA00004383"/>
    </source>
</evidence>
<keyword evidence="9" id="KW-0472">Membrane</keyword>
<gene>
    <name evidence="12" type="ORF">E3J95_01980</name>
</gene>
<dbReference type="EMBL" id="SOKU01000094">
    <property type="protein sequence ID" value="TES86435.1"/>
    <property type="molecule type" value="Genomic_DNA"/>
</dbReference>
<dbReference type="PROSITE" id="PS00962">
    <property type="entry name" value="RIBOSOMAL_S2_1"/>
    <property type="match status" value="1"/>
</dbReference>
<dbReference type="InterPro" id="IPR037682">
    <property type="entry name" value="TonB_C"/>
</dbReference>
<reference evidence="12 13" key="1">
    <citation type="submission" date="2019-03" db="EMBL/GenBank/DDBJ databases">
        <title>Metabolic potential of uncultured bacteria and archaea associated with petroleum seepage in deep-sea sediments.</title>
        <authorList>
            <person name="Dong X."/>
            <person name="Hubert C."/>
        </authorList>
    </citation>
    <scope>NUCLEOTIDE SEQUENCE [LARGE SCALE GENOMIC DNA]</scope>
    <source>
        <strain evidence="12">E44_bin92</strain>
    </source>
</reference>
<comment type="caution">
    <text evidence="12">The sequence shown here is derived from an EMBL/GenBank/DDBJ whole genome shotgun (WGS) entry which is preliminary data.</text>
</comment>
<comment type="similarity">
    <text evidence="2">Belongs to the TonB family.</text>
</comment>
<keyword evidence="6" id="KW-0812">Transmembrane</keyword>
<evidence type="ECO:0000256" key="10">
    <source>
        <dbReference type="SAM" id="MobiDB-lite"/>
    </source>
</evidence>
<organism evidence="12 13">
    <name type="scientific">Aerophobetes bacterium</name>
    <dbReference type="NCBI Taxonomy" id="2030807"/>
    <lineage>
        <taxon>Bacteria</taxon>
        <taxon>Candidatus Aerophobota</taxon>
    </lineage>
</organism>
<keyword evidence="5" id="KW-0997">Cell inner membrane</keyword>
<evidence type="ECO:0000259" key="11">
    <source>
        <dbReference type="PROSITE" id="PS52015"/>
    </source>
</evidence>
<evidence type="ECO:0000256" key="4">
    <source>
        <dbReference type="ARBA" id="ARBA00022475"/>
    </source>
</evidence>
<dbReference type="InterPro" id="IPR018130">
    <property type="entry name" value="Ribosomal_uS2_CS"/>
</dbReference>
<accession>A0A523QL61</accession>
<dbReference type="GO" id="GO:0031992">
    <property type="term" value="F:energy transducer activity"/>
    <property type="evidence" value="ECO:0007669"/>
    <property type="project" value="TreeGrafter"/>
</dbReference>
<dbReference type="GO" id="GO:0055085">
    <property type="term" value="P:transmembrane transport"/>
    <property type="evidence" value="ECO:0007669"/>
    <property type="project" value="InterPro"/>
</dbReference>
<evidence type="ECO:0000256" key="7">
    <source>
        <dbReference type="ARBA" id="ARBA00022927"/>
    </source>
</evidence>
<dbReference type="Gene3D" id="3.30.2420.10">
    <property type="entry name" value="TonB"/>
    <property type="match status" value="1"/>
</dbReference>
<keyword evidence="8" id="KW-1133">Transmembrane helix</keyword>
<feature type="region of interest" description="Disordered" evidence="10">
    <location>
        <begin position="134"/>
        <end position="185"/>
    </location>
</feature>
<evidence type="ECO:0000313" key="13">
    <source>
        <dbReference type="Proteomes" id="UP000320781"/>
    </source>
</evidence>
<dbReference type="SUPFAM" id="SSF74653">
    <property type="entry name" value="TolA/TonB C-terminal domain"/>
    <property type="match status" value="1"/>
</dbReference>
<dbReference type="InterPro" id="IPR006260">
    <property type="entry name" value="TonB/TolA_C"/>
</dbReference>
<evidence type="ECO:0000256" key="5">
    <source>
        <dbReference type="ARBA" id="ARBA00022519"/>
    </source>
</evidence>
<dbReference type="GO" id="GO:0006412">
    <property type="term" value="P:translation"/>
    <property type="evidence" value="ECO:0007669"/>
    <property type="project" value="InterPro"/>
</dbReference>
<dbReference type="GO" id="GO:0015031">
    <property type="term" value="P:protein transport"/>
    <property type="evidence" value="ECO:0007669"/>
    <property type="project" value="UniProtKB-KW"/>
</dbReference>
<evidence type="ECO:0000256" key="6">
    <source>
        <dbReference type="ARBA" id="ARBA00022692"/>
    </source>
</evidence>
<evidence type="ECO:0000313" key="12">
    <source>
        <dbReference type="EMBL" id="TES86435.1"/>
    </source>
</evidence>
<evidence type="ECO:0000256" key="2">
    <source>
        <dbReference type="ARBA" id="ARBA00006555"/>
    </source>
</evidence>
<dbReference type="GO" id="GO:0005840">
    <property type="term" value="C:ribosome"/>
    <property type="evidence" value="ECO:0007669"/>
    <property type="project" value="InterPro"/>
</dbReference>
<dbReference type="Proteomes" id="UP000320781">
    <property type="component" value="Unassembled WGS sequence"/>
</dbReference>
<evidence type="ECO:0000256" key="3">
    <source>
        <dbReference type="ARBA" id="ARBA00022448"/>
    </source>
</evidence>